<dbReference type="Pfam" id="PF01491">
    <property type="entry name" value="Frataxin_Cyay"/>
    <property type="match status" value="1"/>
</dbReference>
<evidence type="ECO:0000313" key="5">
    <source>
        <dbReference type="Proteomes" id="UP000799779"/>
    </source>
</evidence>
<dbReference type="GO" id="GO:0034986">
    <property type="term" value="F:iron chaperone activity"/>
    <property type="evidence" value="ECO:0007669"/>
    <property type="project" value="TreeGrafter"/>
</dbReference>
<organism evidence="4 5">
    <name type="scientific">Amniculicola lignicola CBS 123094</name>
    <dbReference type="NCBI Taxonomy" id="1392246"/>
    <lineage>
        <taxon>Eukaryota</taxon>
        <taxon>Fungi</taxon>
        <taxon>Dikarya</taxon>
        <taxon>Ascomycota</taxon>
        <taxon>Pezizomycotina</taxon>
        <taxon>Dothideomycetes</taxon>
        <taxon>Pleosporomycetidae</taxon>
        <taxon>Pleosporales</taxon>
        <taxon>Amniculicolaceae</taxon>
        <taxon>Amniculicola</taxon>
    </lineage>
</organism>
<dbReference type="PANTHER" id="PTHR16821">
    <property type="entry name" value="FRATAXIN"/>
    <property type="match status" value="1"/>
</dbReference>
<dbReference type="GO" id="GO:0006879">
    <property type="term" value="P:intracellular iron ion homeostasis"/>
    <property type="evidence" value="ECO:0007669"/>
    <property type="project" value="TreeGrafter"/>
</dbReference>
<dbReference type="PROSITE" id="PS50810">
    <property type="entry name" value="FRATAXIN_2"/>
    <property type="match status" value="1"/>
</dbReference>
<dbReference type="InterPro" id="IPR002908">
    <property type="entry name" value="Frataxin/CyaY"/>
</dbReference>
<name>A0A6A5WJJ9_9PLEO</name>
<keyword evidence="5" id="KW-1185">Reference proteome</keyword>
<protein>
    <submittedName>
        <fullName evidence="4">Uncharacterized protein</fullName>
    </submittedName>
</protein>
<dbReference type="SMART" id="SM01219">
    <property type="entry name" value="Frataxin_Cyay"/>
    <property type="match status" value="1"/>
</dbReference>
<dbReference type="GO" id="GO:0004322">
    <property type="term" value="F:ferroxidase activity"/>
    <property type="evidence" value="ECO:0007669"/>
    <property type="project" value="TreeGrafter"/>
</dbReference>
<gene>
    <name evidence="4" type="ORF">P154DRAFT_605115</name>
</gene>
<proteinExistence type="inferred from homology"/>
<dbReference type="Gene3D" id="3.30.920.10">
    <property type="entry name" value="Frataxin/CyaY"/>
    <property type="match status" value="1"/>
</dbReference>
<dbReference type="GO" id="GO:0008198">
    <property type="term" value="F:ferrous iron binding"/>
    <property type="evidence" value="ECO:0007669"/>
    <property type="project" value="TreeGrafter"/>
</dbReference>
<dbReference type="SUPFAM" id="SSF55387">
    <property type="entry name" value="Frataxin/Nqo15-like"/>
    <property type="match status" value="1"/>
</dbReference>
<dbReference type="GO" id="GO:0008199">
    <property type="term" value="F:ferric iron binding"/>
    <property type="evidence" value="ECO:0007669"/>
    <property type="project" value="InterPro"/>
</dbReference>
<keyword evidence="2" id="KW-0406">Ion transport</keyword>
<evidence type="ECO:0000256" key="3">
    <source>
        <dbReference type="ARBA" id="ARBA00023004"/>
    </source>
</evidence>
<dbReference type="InterPro" id="IPR036524">
    <property type="entry name" value="Frataxin/CyaY_sf"/>
</dbReference>
<reference evidence="4" key="1">
    <citation type="journal article" date="2020" name="Stud. Mycol.">
        <title>101 Dothideomycetes genomes: a test case for predicting lifestyles and emergence of pathogens.</title>
        <authorList>
            <person name="Haridas S."/>
            <person name="Albert R."/>
            <person name="Binder M."/>
            <person name="Bloem J."/>
            <person name="Labutti K."/>
            <person name="Salamov A."/>
            <person name="Andreopoulos B."/>
            <person name="Baker S."/>
            <person name="Barry K."/>
            <person name="Bills G."/>
            <person name="Bluhm B."/>
            <person name="Cannon C."/>
            <person name="Castanera R."/>
            <person name="Culley D."/>
            <person name="Daum C."/>
            <person name="Ezra D."/>
            <person name="Gonzalez J."/>
            <person name="Henrissat B."/>
            <person name="Kuo A."/>
            <person name="Liang C."/>
            <person name="Lipzen A."/>
            <person name="Lutzoni F."/>
            <person name="Magnuson J."/>
            <person name="Mondo S."/>
            <person name="Nolan M."/>
            <person name="Ohm R."/>
            <person name="Pangilinan J."/>
            <person name="Park H.-J."/>
            <person name="Ramirez L."/>
            <person name="Alfaro M."/>
            <person name="Sun H."/>
            <person name="Tritt A."/>
            <person name="Yoshinaga Y."/>
            <person name="Zwiers L.-H."/>
            <person name="Turgeon B."/>
            <person name="Goodwin S."/>
            <person name="Spatafora J."/>
            <person name="Crous P."/>
            <person name="Grigoriev I."/>
        </authorList>
    </citation>
    <scope>NUCLEOTIDE SEQUENCE</scope>
    <source>
        <strain evidence="4">CBS 123094</strain>
    </source>
</reference>
<feature type="non-terminal residue" evidence="4">
    <location>
        <position position="1"/>
    </location>
</feature>
<evidence type="ECO:0000313" key="4">
    <source>
        <dbReference type="EMBL" id="KAF1997836.1"/>
    </source>
</evidence>
<dbReference type="EMBL" id="ML977609">
    <property type="protein sequence ID" value="KAF1997836.1"/>
    <property type="molecule type" value="Genomic_DNA"/>
</dbReference>
<dbReference type="GO" id="GO:0006826">
    <property type="term" value="P:iron ion transport"/>
    <property type="evidence" value="ECO:0007669"/>
    <property type="project" value="UniProtKB-KW"/>
</dbReference>
<dbReference type="GO" id="GO:0051537">
    <property type="term" value="F:2 iron, 2 sulfur cluster binding"/>
    <property type="evidence" value="ECO:0007669"/>
    <property type="project" value="TreeGrafter"/>
</dbReference>
<dbReference type="Proteomes" id="UP000799779">
    <property type="component" value="Unassembled WGS sequence"/>
</dbReference>
<accession>A0A6A5WJJ9</accession>
<dbReference type="PANTHER" id="PTHR16821:SF2">
    <property type="entry name" value="FRATAXIN, MITOCHONDRIAL"/>
    <property type="match status" value="1"/>
</dbReference>
<dbReference type="OrthoDB" id="1897642at2759"/>
<dbReference type="GO" id="GO:0005739">
    <property type="term" value="C:mitochondrion"/>
    <property type="evidence" value="ECO:0007669"/>
    <property type="project" value="TreeGrafter"/>
</dbReference>
<keyword evidence="2" id="KW-0813">Transport</keyword>
<evidence type="ECO:0000256" key="1">
    <source>
        <dbReference type="ARBA" id="ARBA00008183"/>
    </source>
</evidence>
<keyword evidence="3" id="KW-0408">Iron</keyword>
<sequence length="92" mass="10678">ITTPGVGDYILKRQRSTKQIWLCSPISGSRGYDWVADSYRHYADNDDDRGVGLGQWLYLRNGTFLTTVLNTELGLRMLHCQIFSCFCYCLWF</sequence>
<evidence type="ECO:0000256" key="2">
    <source>
        <dbReference type="ARBA" id="ARBA00022496"/>
    </source>
</evidence>
<dbReference type="GO" id="GO:0016226">
    <property type="term" value="P:iron-sulfur cluster assembly"/>
    <property type="evidence" value="ECO:0007669"/>
    <property type="project" value="InterPro"/>
</dbReference>
<comment type="similarity">
    <text evidence="1">Belongs to the frataxin family.</text>
</comment>
<dbReference type="AlphaFoldDB" id="A0A6A5WJJ9"/>
<keyword evidence="2" id="KW-0410">Iron transport</keyword>